<dbReference type="EMBL" id="CP079955">
    <property type="protein sequence ID" value="QYA32504.1"/>
    <property type="molecule type" value="Genomic_DNA"/>
</dbReference>
<feature type="binding site" evidence="6">
    <location>
        <position position="337"/>
    </location>
    <ligand>
        <name>S-adenosyl-L-methionine</name>
        <dbReference type="ChEBI" id="CHEBI:59789"/>
    </ligand>
</feature>
<evidence type="ECO:0000256" key="4">
    <source>
        <dbReference type="ARBA" id="ARBA00022691"/>
    </source>
</evidence>
<dbReference type="GO" id="GO:0070475">
    <property type="term" value="P:rRNA base methylation"/>
    <property type="evidence" value="ECO:0007669"/>
    <property type="project" value="TreeGrafter"/>
</dbReference>
<comment type="similarity">
    <text evidence="6">Belongs to the class I-like SAM-binding methyltransferase superfamily. RNA M5U methyltransferase family.</text>
</comment>
<keyword evidence="4 6" id="KW-0949">S-adenosyl-L-methionine</keyword>
<dbReference type="GO" id="GO:0070041">
    <property type="term" value="F:rRNA (uridine-C5-)-methyltransferase activity"/>
    <property type="evidence" value="ECO:0007669"/>
    <property type="project" value="TreeGrafter"/>
</dbReference>
<name>A0AAT9P555_9STAP</name>
<evidence type="ECO:0000256" key="6">
    <source>
        <dbReference type="PROSITE-ProRule" id="PRU01024"/>
    </source>
</evidence>
<evidence type="ECO:0000313" key="9">
    <source>
        <dbReference type="EMBL" id="QYA32504.1"/>
    </source>
</evidence>
<dbReference type="PROSITE" id="PS50926">
    <property type="entry name" value="TRAM"/>
    <property type="match status" value="1"/>
</dbReference>
<evidence type="ECO:0000256" key="3">
    <source>
        <dbReference type="ARBA" id="ARBA00022679"/>
    </source>
</evidence>
<sequence>MKQIKFNKNEILTGTVVDLTHEGAGVVKIDDYPFFVEGALPGEEVSIKVMKVGKTFGFARLENVLTKSTDRVEEKDIIGRQVGTMTLQHMSYDAQLKFKQHLVESAFIRLGKFKKVKVWETVGMDYPYEYRNKAQIPVRSVNGNVETGFFRKNSHQLVPVENFYIQHKAIDEAIVKVRDILRKYDIVPYNERNHNGEIRHIVVKRGHYTGQLMIILVTNKKRLQNIESITHDIVNTIDNVESVVLNFNNQEGNVILGRNNTVLHGTPYYTDKMLGLEFRVSPNSFFQVNTPQAEALYNLALEAANLKGHETVLDAYCGIGTISLALAQHAEQVYAMEIVHESIKMAKQNAKMNGIDNVHFETGSADEILPKWSEQGVKFDVAVVDPPRKGLDDDFIQTLINQSPKTIVYVSCNPGTCARDCRKFADAGYKLEYVKPVDLFPQTPHVETVVLMSRVD</sequence>
<organism evidence="9">
    <name type="scientific">Macrococcus psychrotolerans</name>
    <dbReference type="NCBI Taxonomy" id="3039389"/>
    <lineage>
        <taxon>Bacteria</taxon>
        <taxon>Bacillati</taxon>
        <taxon>Bacillota</taxon>
        <taxon>Bacilli</taxon>
        <taxon>Bacillales</taxon>
        <taxon>Staphylococcaceae</taxon>
        <taxon>Macrococcus</taxon>
    </lineage>
</organism>
<dbReference type="EC" id="2.1.1.190" evidence="9"/>
<dbReference type="NCBIfam" id="TIGR00479">
    <property type="entry name" value="rumA"/>
    <property type="match status" value="1"/>
</dbReference>
<keyword evidence="3 6" id="KW-0808">Transferase</keyword>
<feature type="domain" description="TRAM" evidence="8">
    <location>
        <begin position="5"/>
        <end position="63"/>
    </location>
</feature>
<feature type="binding site" evidence="6">
    <location>
        <position position="316"/>
    </location>
    <ligand>
        <name>S-adenosyl-L-methionine</name>
        <dbReference type="ChEBI" id="CHEBI:59789"/>
    </ligand>
</feature>
<dbReference type="FunFam" id="2.40.50.1070:FF:000003">
    <property type="entry name" value="23S rRNA (Uracil-5-)-methyltransferase RumA"/>
    <property type="match status" value="1"/>
</dbReference>
<dbReference type="FunFam" id="3.40.50.150:FF:000009">
    <property type="entry name" value="23S rRNA (Uracil(1939)-C(5))-methyltransferase RlmD"/>
    <property type="match status" value="1"/>
</dbReference>
<dbReference type="InterPro" id="IPR010280">
    <property type="entry name" value="U5_MeTrfase_fam"/>
</dbReference>
<dbReference type="PANTHER" id="PTHR11061">
    <property type="entry name" value="RNA M5U METHYLTRANSFERASE"/>
    <property type="match status" value="1"/>
</dbReference>
<feature type="active site" description="Nucleophile" evidence="6">
    <location>
        <position position="412"/>
    </location>
</feature>
<protein>
    <submittedName>
        <fullName evidence="9">23S rRNA (Uracil(1939)-C(5))-methyltransferase RlmD</fullName>
        <ecNumber evidence="9">2.1.1.190</ecNumber>
    </submittedName>
</protein>
<feature type="active site" evidence="7">
    <location>
        <position position="412"/>
    </location>
</feature>
<keyword evidence="1" id="KW-0004">4Fe-4S</keyword>
<dbReference type="PROSITE" id="PS01230">
    <property type="entry name" value="TRMA_1"/>
    <property type="match status" value="1"/>
</dbReference>
<evidence type="ECO:0000256" key="1">
    <source>
        <dbReference type="ARBA" id="ARBA00022485"/>
    </source>
</evidence>
<keyword evidence="1" id="KW-0408">Iron</keyword>
<dbReference type="PROSITE" id="PS01231">
    <property type="entry name" value="TRMA_2"/>
    <property type="match status" value="1"/>
</dbReference>
<dbReference type="InterPro" id="IPR002792">
    <property type="entry name" value="TRAM_dom"/>
</dbReference>
<dbReference type="Pfam" id="PF01938">
    <property type="entry name" value="TRAM"/>
    <property type="match status" value="1"/>
</dbReference>
<evidence type="ECO:0000256" key="2">
    <source>
        <dbReference type="ARBA" id="ARBA00022603"/>
    </source>
</evidence>
<accession>A0AAT9P555</accession>
<dbReference type="GO" id="GO:0051539">
    <property type="term" value="F:4 iron, 4 sulfur cluster binding"/>
    <property type="evidence" value="ECO:0007669"/>
    <property type="project" value="UniProtKB-KW"/>
</dbReference>
<keyword evidence="2 6" id="KW-0489">Methyltransferase</keyword>
<reference evidence="9" key="1">
    <citation type="submission" date="2021-07" db="EMBL/GenBank/DDBJ databases">
        <title>Prevalence and characterization of methicillin-resistant Macrococcus spp. in food producing animals and meat in Switzerland in 2019.</title>
        <authorList>
            <person name="Keller J.E."/>
            <person name="Schwendener S."/>
            <person name="Neuenschwander J."/>
            <person name="Overesch G."/>
            <person name="Perreten V."/>
        </authorList>
    </citation>
    <scope>NUCLEOTIDE SEQUENCE</scope>
    <source>
        <strain evidence="9">19Msa1099</strain>
    </source>
</reference>
<dbReference type="AlphaFoldDB" id="A0AAT9P555"/>
<dbReference type="PROSITE" id="PS51687">
    <property type="entry name" value="SAM_MT_RNA_M5U"/>
    <property type="match status" value="1"/>
</dbReference>
<dbReference type="InterPro" id="IPR030391">
    <property type="entry name" value="MeTrfase_TrmA_CS"/>
</dbReference>
<dbReference type="InterPro" id="IPR030390">
    <property type="entry name" value="MeTrfase_TrmA_AS"/>
</dbReference>
<dbReference type="PANTHER" id="PTHR11061:SF30">
    <property type="entry name" value="TRNA (URACIL(54)-C(5))-METHYLTRANSFERASE"/>
    <property type="match status" value="1"/>
</dbReference>
<keyword evidence="1" id="KW-0479">Metal-binding</keyword>
<feature type="binding site" evidence="6">
    <location>
        <position position="287"/>
    </location>
    <ligand>
        <name>S-adenosyl-L-methionine</name>
        <dbReference type="ChEBI" id="CHEBI:59789"/>
    </ligand>
</feature>
<gene>
    <name evidence="9" type="primary">rlmD</name>
    <name evidence="9" type="ORF">KYI10_09140</name>
</gene>
<dbReference type="Pfam" id="PF05958">
    <property type="entry name" value="tRNA_U5-meth_tr"/>
    <property type="match status" value="1"/>
</dbReference>
<evidence type="ECO:0000259" key="8">
    <source>
        <dbReference type="PROSITE" id="PS50926"/>
    </source>
</evidence>
<proteinExistence type="inferred from homology"/>
<dbReference type="CDD" id="cd02440">
    <property type="entry name" value="AdoMet_MTases"/>
    <property type="match status" value="1"/>
</dbReference>
<feature type="binding site" evidence="6">
    <location>
        <position position="385"/>
    </location>
    <ligand>
        <name>S-adenosyl-L-methionine</name>
        <dbReference type="ChEBI" id="CHEBI:59789"/>
    </ligand>
</feature>
<keyword evidence="5" id="KW-0411">Iron-sulfur</keyword>
<evidence type="ECO:0000256" key="5">
    <source>
        <dbReference type="ARBA" id="ARBA00023014"/>
    </source>
</evidence>
<evidence type="ECO:0000256" key="7">
    <source>
        <dbReference type="PROSITE-ProRule" id="PRU10015"/>
    </source>
</evidence>